<evidence type="ECO:0000313" key="1">
    <source>
        <dbReference type="EMBL" id="KAL2286356.1"/>
    </source>
</evidence>
<proteinExistence type="predicted"/>
<evidence type="ECO:0000313" key="2">
    <source>
        <dbReference type="Proteomes" id="UP001600888"/>
    </source>
</evidence>
<dbReference type="Proteomes" id="UP001600888">
    <property type="component" value="Unassembled WGS sequence"/>
</dbReference>
<gene>
    <name evidence="1" type="ORF">FJTKL_07129</name>
</gene>
<reference evidence="1 2" key="1">
    <citation type="submission" date="2024-03" db="EMBL/GenBank/DDBJ databases">
        <title>A high-quality draft genome sequence of Diaporthe vaccinii, a causative agent of upright dieback and viscid rot disease in cranberry plants.</title>
        <authorList>
            <person name="Sarrasin M."/>
            <person name="Lang B.F."/>
            <person name="Burger G."/>
        </authorList>
    </citation>
    <scope>NUCLEOTIDE SEQUENCE [LARGE SCALE GENOMIC DNA]</scope>
    <source>
        <strain evidence="1 2">IS7</strain>
    </source>
</reference>
<comment type="caution">
    <text evidence="1">The sequence shown here is derived from an EMBL/GenBank/DDBJ whole genome shotgun (WGS) entry which is preliminary data.</text>
</comment>
<sequence length="102" mass="11184">MQRCGDLPLLANRALVGHRCCRGARQVSLVLINRERWVVLGTAVCKTIWGGRVCRYPGLSNLFKKLQKRHQIFGANRGLSSAETASRVGEGSALLKQGVARP</sequence>
<name>A0ABR4EV82_9PEZI</name>
<accession>A0ABR4EV82</accession>
<organism evidence="1 2">
    <name type="scientific">Diaporthe vaccinii</name>
    <dbReference type="NCBI Taxonomy" id="105482"/>
    <lineage>
        <taxon>Eukaryota</taxon>
        <taxon>Fungi</taxon>
        <taxon>Dikarya</taxon>
        <taxon>Ascomycota</taxon>
        <taxon>Pezizomycotina</taxon>
        <taxon>Sordariomycetes</taxon>
        <taxon>Sordariomycetidae</taxon>
        <taxon>Diaporthales</taxon>
        <taxon>Diaporthaceae</taxon>
        <taxon>Diaporthe</taxon>
        <taxon>Diaporthe eres species complex</taxon>
    </lineage>
</organism>
<keyword evidence="2" id="KW-1185">Reference proteome</keyword>
<dbReference type="EMBL" id="JBAWTH010000025">
    <property type="protein sequence ID" value="KAL2286356.1"/>
    <property type="molecule type" value="Genomic_DNA"/>
</dbReference>
<protein>
    <submittedName>
        <fullName evidence="1">Uncharacterized protein</fullName>
    </submittedName>
</protein>